<dbReference type="PANTHER" id="PTHR31301:SF196">
    <property type="entry name" value="OS01G0825000 PROTEIN"/>
    <property type="match status" value="1"/>
</dbReference>
<protein>
    <recommendedName>
        <fullName evidence="3">LOB domain-containing protein</fullName>
    </recommendedName>
</protein>
<dbReference type="FunCoup" id="A0A804NBJ8">
    <property type="interactions" value="1372"/>
</dbReference>
<reference evidence="4" key="2">
    <citation type="submission" date="2019-07" db="EMBL/GenBank/DDBJ databases">
        <authorList>
            <person name="Seetharam A."/>
            <person name="Woodhouse M."/>
            <person name="Cannon E."/>
        </authorList>
    </citation>
    <scope>NUCLEOTIDE SEQUENCE [LARGE SCALE GENOMIC DNA]</scope>
    <source>
        <strain evidence="4">cv. B73</strain>
    </source>
</reference>
<accession>A0A804NBJ8</accession>
<keyword evidence="5" id="KW-1185">Reference proteome</keyword>
<dbReference type="InParanoid" id="A0A804NBJ8"/>
<dbReference type="GO" id="GO:0005634">
    <property type="term" value="C:nucleus"/>
    <property type="evidence" value="ECO:0000318"/>
    <property type="project" value="GO_Central"/>
</dbReference>
<dbReference type="GO" id="GO:0001216">
    <property type="term" value="F:DNA-binding transcription activator activity"/>
    <property type="evidence" value="ECO:0000318"/>
    <property type="project" value="GO_Central"/>
</dbReference>
<reference evidence="5" key="1">
    <citation type="submission" date="2015-12" db="EMBL/GenBank/DDBJ databases">
        <title>Update maize B73 reference genome by single molecule sequencing technologies.</title>
        <authorList>
            <consortium name="Maize Genome Sequencing Project"/>
            <person name="Ware D."/>
        </authorList>
    </citation>
    <scope>NUCLEOTIDE SEQUENCE [LARGE SCALE GENOMIC DNA]</scope>
    <source>
        <strain evidence="5">cv. B73</strain>
    </source>
</reference>
<dbReference type="GO" id="GO:0006355">
    <property type="term" value="P:regulation of DNA-templated transcription"/>
    <property type="evidence" value="ECO:0000318"/>
    <property type="project" value="GO_Central"/>
</dbReference>
<feature type="coiled-coil region" evidence="2">
    <location>
        <begin position="133"/>
        <end position="160"/>
    </location>
</feature>
<name>A0A804NBJ8_MAIZE</name>
<evidence type="ECO:0000313" key="5">
    <source>
        <dbReference type="Proteomes" id="UP000007305"/>
    </source>
</evidence>
<keyword evidence="2" id="KW-0175">Coiled coil</keyword>
<gene>
    <name evidence="4" type="primary">LOC100285303</name>
</gene>
<organism evidence="4 5">
    <name type="scientific">Zea mays</name>
    <name type="common">Maize</name>
    <dbReference type="NCBI Taxonomy" id="4577"/>
    <lineage>
        <taxon>Eukaryota</taxon>
        <taxon>Viridiplantae</taxon>
        <taxon>Streptophyta</taxon>
        <taxon>Embryophyta</taxon>
        <taxon>Tracheophyta</taxon>
        <taxon>Spermatophyta</taxon>
        <taxon>Magnoliopsida</taxon>
        <taxon>Liliopsida</taxon>
        <taxon>Poales</taxon>
        <taxon>Poaceae</taxon>
        <taxon>PACMAD clade</taxon>
        <taxon>Panicoideae</taxon>
        <taxon>Andropogonodae</taxon>
        <taxon>Andropogoneae</taxon>
        <taxon>Tripsacinae</taxon>
        <taxon>Zea</taxon>
    </lineage>
</organism>
<dbReference type="OrthoDB" id="1927167at2759"/>
<dbReference type="PANTHER" id="PTHR31301">
    <property type="entry name" value="LOB DOMAIN-CONTAINING PROTEIN 4-RELATED"/>
    <property type="match status" value="1"/>
</dbReference>
<dbReference type="InterPro" id="IPR004883">
    <property type="entry name" value="LOB"/>
</dbReference>
<evidence type="ECO:0000313" key="4">
    <source>
        <dbReference type="EnsemblPlants" id="Zm00001eb149360_P001"/>
    </source>
</evidence>
<dbReference type="Gramene" id="Zm00001eb149360_T001">
    <property type="protein sequence ID" value="Zm00001eb149360_P001"/>
    <property type="gene ID" value="Zm00001eb149360"/>
</dbReference>
<feature type="domain" description="LOB" evidence="3">
    <location>
        <begin position="53"/>
        <end position="154"/>
    </location>
</feature>
<evidence type="ECO:0000256" key="2">
    <source>
        <dbReference type="SAM" id="Coils"/>
    </source>
</evidence>
<dbReference type="PROSITE" id="PS50891">
    <property type="entry name" value="LOB"/>
    <property type="match status" value="1"/>
</dbReference>
<dbReference type="Proteomes" id="UP000007305">
    <property type="component" value="Chromosome 3"/>
</dbReference>
<evidence type="ECO:0000259" key="3">
    <source>
        <dbReference type="PROSITE" id="PS50891"/>
    </source>
</evidence>
<dbReference type="Pfam" id="PF03195">
    <property type="entry name" value="LOB"/>
    <property type="match status" value="1"/>
</dbReference>
<evidence type="ECO:0000256" key="1">
    <source>
        <dbReference type="ARBA" id="ARBA00005474"/>
    </source>
</evidence>
<proteinExistence type="inferred from homology"/>
<comment type="similarity">
    <text evidence="1">Belongs to the LOB domain-containing protein family.</text>
</comment>
<dbReference type="EnsemblPlants" id="Zm00001eb149360_T001">
    <property type="protein sequence ID" value="Zm00001eb149360_P001"/>
    <property type="gene ID" value="Zm00001eb149360"/>
</dbReference>
<sequence>MSTERERLDEIGKIKREPDTAALAVAAASASTVPADNHIPRRLGHGGALNTLTPCAACKLLRRRCAQECPFAPYFSPHEPHKFAAVHKVFGASNVSKMLLEVVEGERADTASSLVYEANLRLRDPVYGCMGAISILQQQVNALEAELEAVRAEILKHRYRQATGNRLMDDVRATASFVLAPASAPMHVNDVVSVVEAGQEVTATGGASGVYIAEAEQPSSTNNYSSLNPSRYWPPHIFYLLCLKCLYFVSI</sequence>
<dbReference type="AlphaFoldDB" id="A0A804NBJ8"/>
<reference evidence="4" key="3">
    <citation type="submission" date="2021-05" db="UniProtKB">
        <authorList>
            <consortium name="EnsemblPlants"/>
        </authorList>
    </citation>
    <scope>IDENTIFICATION</scope>
    <source>
        <strain evidence="4">cv. B73</strain>
    </source>
</reference>